<accession>A2G6M9</accession>
<organism evidence="5 6">
    <name type="scientific">Trichomonas vaginalis (strain ATCC PRA-98 / G3)</name>
    <dbReference type="NCBI Taxonomy" id="412133"/>
    <lineage>
        <taxon>Eukaryota</taxon>
        <taxon>Metamonada</taxon>
        <taxon>Parabasalia</taxon>
        <taxon>Trichomonadida</taxon>
        <taxon>Trichomonadidae</taxon>
        <taxon>Trichomonas</taxon>
    </lineage>
</organism>
<dbReference type="Gene3D" id="3.30.70.330">
    <property type="match status" value="1"/>
</dbReference>
<dbReference type="Pfam" id="PF00076">
    <property type="entry name" value="RRM_1"/>
    <property type="match status" value="1"/>
</dbReference>
<dbReference type="SMART" id="SM00360">
    <property type="entry name" value="RRM"/>
    <property type="match status" value="1"/>
</dbReference>
<dbReference type="EMBL" id="DS114493">
    <property type="protein sequence ID" value="EAX87186.1"/>
    <property type="molecule type" value="Genomic_DNA"/>
</dbReference>
<evidence type="ECO:0000313" key="5">
    <source>
        <dbReference type="EMBL" id="EAX87186.1"/>
    </source>
</evidence>
<dbReference type="RefSeq" id="XP_001300116.1">
    <property type="nucleotide sequence ID" value="XM_001300115.1"/>
</dbReference>
<dbReference type="STRING" id="5722.A2G6M9"/>
<protein>
    <recommendedName>
        <fullName evidence="4">RRM domain-containing protein</fullName>
    </recommendedName>
</protein>
<dbReference type="PANTHER" id="PTHR24012">
    <property type="entry name" value="RNA BINDING PROTEIN"/>
    <property type="match status" value="1"/>
</dbReference>
<evidence type="ECO:0000259" key="4">
    <source>
        <dbReference type="PROSITE" id="PS50102"/>
    </source>
</evidence>
<proteinExistence type="predicted"/>
<dbReference type="OrthoDB" id="439808at2759"/>
<dbReference type="VEuPathDB" id="TrichDB:TVAG_383730"/>
<dbReference type="InterPro" id="IPR000504">
    <property type="entry name" value="RRM_dom"/>
</dbReference>
<reference evidence="5" key="1">
    <citation type="submission" date="2006-10" db="EMBL/GenBank/DDBJ databases">
        <authorList>
            <person name="Amadeo P."/>
            <person name="Zhao Q."/>
            <person name="Wortman J."/>
            <person name="Fraser-Liggett C."/>
            <person name="Carlton J."/>
        </authorList>
    </citation>
    <scope>NUCLEOTIDE SEQUENCE</scope>
    <source>
        <strain evidence="5">G3</strain>
    </source>
</reference>
<gene>
    <name evidence="5" type="ORF">TVAG_383730</name>
</gene>
<keyword evidence="6" id="KW-1185">Reference proteome</keyword>
<evidence type="ECO:0000256" key="3">
    <source>
        <dbReference type="PROSITE-ProRule" id="PRU00176"/>
    </source>
</evidence>
<dbReference type="Proteomes" id="UP000001542">
    <property type="component" value="Unassembled WGS sequence"/>
</dbReference>
<dbReference type="PROSITE" id="PS50102">
    <property type="entry name" value="RRM"/>
    <property type="match status" value="1"/>
</dbReference>
<dbReference type="SUPFAM" id="SSF54928">
    <property type="entry name" value="RNA-binding domain, RBD"/>
    <property type="match status" value="1"/>
</dbReference>
<dbReference type="eggNOG" id="KOG0118">
    <property type="taxonomic scope" value="Eukaryota"/>
</dbReference>
<dbReference type="VEuPathDB" id="TrichDB:TVAGG3_0913040"/>
<dbReference type="SMR" id="A2G6M9"/>
<dbReference type="InterPro" id="IPR035979">
    <property type="entry name" value="RBD_domain_sf"/>
</dbReference>
<reference evidence="5" key="2">
    <citation type="journal article" date="2007" name="Science">
        <title>Draft genome sequence of the sexually transmitted pathogen Trichomonas vaginalis.</title>
        <authorList>
            <person name="Carlton J.M."/>
            <person name="Hirt R.P."/>
            <person name="Silva J.C."/>
            <person name="Delcher A.L."/>
            <person name="Schatz M."/>
            <person name="Zhao Q."/>
            <person name="Wortman J.R."/>
            <person name="Bidwell S.L."/>
            <person name="Alsmark U.C.M."/>
            <person name="Besteiro S."/>
            <person name="Sicheritz-Ponten T."/>
            <person name="Noel C.J."/>
            <person name="Dacks J.B."/>
            <person name="Foster P.G."/>
            <person name="Simillion C."/>
            <person name="Van de Peer Y."/>
            <person name="Miranda-Saavedra D."/>
            <person name="Barton G.J."/>
            <person name="Westrop G.D."/>
            <person name="Mueller S."/>
            <person name="Dessi D."/>
            <person name="Fiori P.L."/>
            <person name="Ren Q."/>
            <person name="Paulsen I."/>
            <person name="Zhang H."/>
            <person name="Bastida-Corcuera F.D."/>
            <person name="Simoes-Barbosa A."/>
            <person name="Brown M.T."/>
            <person name="Hayes R.D."/>
            <person name="Mukherjee M."/>
            <person name="Okumura C.Y."/>
            <person name="Schneider R."/>
            <person name="Smith A.J."/>
            <person name="Vanacova S."/>
            <person name="Villalvazo M."/>
            <person name="Haas B.J."/>
            <person name="Pertea M."/>
            <person name="Feldblyum T.V."/>
            <person name="Utterback T.R."/>
            <person name="Shu C.L."/>
            <person name="Osoegawa K."/>
            <person name="de Jong P.J."/>
            <person name="Hrdy I."/>
            <person name="Horvathova L."/>
            <person name="Zubacova Z."/>
            <person name="Dolezal P."/>
            <person name="Malik S.B."/>
            <person name="Logsdon J.M. Jr."/>
            <person name="Henze K."/>
            <person name="Gupta A."/>
            <person name="Wang C.C."/>
            <person name="Dunne R.L."/>
            <person name="Upcroft J.A."/>
            <person name="Upcroft P."/>
            <person name="White O."/>
            <person name="Salzberg S.L."/>
            <person name="Tang P."/>
            <person name="Chiu C.-H."/>
            <person name="Lee Y.-S."/>
            <person name="Embley T.M."/>
            <person name="Coombs G.H."/>
            <person name="Mottram J.C."/>
            <person name="Tachezy J."/>
            <person name="Fraser-Liggett C.M."/>
            <person name="Johnson P.J."/>
        </authorList>
    </citation>
    <scope>NUCLEOTIDE SEQUENCE [LARGE SCALE GENOMIC DNA]</scope>
    <source>
        <strain evidence="5">G3</strain>
    </source>
</reference>
<evidence type="ECO:0000313" key="6">
    <source>
        <dbReference type="Proteomes" id="UP000001542"/>
    </source>
</evidence>
<keyword evidence="2 3" id="KW-0694">RNA-binding</keyword>
<dbReference type="GO" id="GO:0005634">
    <property type="term" value="C:nucleus"/>
    <property type="evidence" value="ECO:0000318"/>
    <property type="project" value="GO_Central"/>
</dbReference>
<dbReference type="GO" id="GO:0005737">
    <property type="term" value="C:cytoplasm"/>
    <property type="evidence" value="ECO:0000318"/>
    <property type="project" value="GO_Central"/>
</dbReference>
<dbReference type="GO" id="GO:0003729">
    <property type="term" value="F:mRNA binding"/>
    <property type="evidence" value="ECO:0000318"/>
    <property type="project" value="GO_Central"/>
</dbReference>
<sequence>MGEESETCLFVGNYPLEDQDIDLRVKFMRFGKVIAAKIFTRKGSFKSKGCGIVQFANHDDAQKAIDELNGTVYKGQTIRVKWGGKEQTEKQLQVFEPHVPKQEHTEPAISAKDFAKSHDYVKQISNSEAKRKLMELKFKDLEDIQYQLTNNLCSPQLEDLLAGIKIMHIKHSEIEHRDNR</sequence>
<evidence type="ECO:0000256" key="2">
    <source>
        <dbReference type="ARBA" id="ARBA00022884"/>
    </source>
</evidence>
<name>A2G6M9_TRIV3</name>
<dbReference type="AlphaFoldDB" id="A2G6M9"/>
<feature type="domain" description="RRM" evidence="4">
    <location>
        <begin position="7"/>
        <end position="85"/>
    </location>
</feature>
<dbReference type="InParanoid" id="A2G6M9"/>
<keyword evidence="1" id="KW-0677">Repeat</keyword>
<evidence type="ECO:0000256" key="1">
    <source>
        <dbReference type="ARBA" id="ARBA00022737"/>
    </source>
</evidence>
<dbReference type="InterPro" id="IPR012677">
    <property type="entry name" value="Nucleotide-bd_a/b_plait_sf"/>
</dbReference>
<dbReference type="KEGG" id="tva:4744837"/>